<comment type="caution">
    <text evidence="3">The sequence shown here is derived from an EMBL/GenBank/DDBJ whole genome shotgun (WGS) entry which is preliminary data.</text>
</comment>
<dbReference type="RefSeq" id="WP_131734205.1">
    <property type="nucleotide sequence ID" value="NZ_CAACYD010000006.1"/>
</dbReference>
<gene>
    <name evidence="3" type="ORF">NCTC8139_02027</name>
</gene>
<sequence>MNPLGGWERSPRDPSASGLFLRGVMTIAVLCAVAALLGTHAQGGFDDRFELLLEADQVGDGLMVGAPVKHRGFVIGTVDEITALADGTQQVRLSIDPAEASGLGSDVVPGYSSANLFGTTAIELVSNGPGGERLRSGQRLRITGDATVGTVTGVMNRTTTLTDAFTSSEMLAAIDGLADNAGPIARTARAYLTLLGDAREERAMSVRDFLGETTDILDGIRAILTPTIGVVNTTMDASRFLETAAGQKRTIAAVSGLSSRLVLPVAEILADHRTSLGTIIAVALDIGLPLVLSAGTIPDAYNRIGNLLADTESAFTGAPDRPHLELEVLFDVFPQGIGPVLRSSGGTQ</sequence>
<keyword evidence="1" id="KW-0812">Transmembrane</keyword>
<evidence type="ECO:0000313" key="4">
    <source>
        <dbReference type="Proteomes" id="UP000360750"/>
    </source>
</evidence>
<dbReference type="PANTHER" id="PTHR33371">
    <property type="entry name" value="INTERMEMBRANE PHOSPHOLIPID TRANSPORT SYSTEM BINDING PROTEIN MLAD-RELATED"/>
    <property type="match status" value="1"/>
</dbReference>
<protein>
    <submittedName>
        <fullName evidence="3">Virulence factor Mce family protein</fullName>
    </submittedName>
</protein>
<evidence type="ECO:0000259" key="2">
    <source>
        <dbReference type="Pfam" id="PF02470"/>
    </source>
</evidence>
<keyword evidence="1" id="KW-0472">Membrane</keyword>
<dbReference type="Proteomes" id="UP000360750">
    <property type="component" value="Unassembled WGS sequence"/>
</dbReference>
<name>A0ABD7V2Q9_9ACTN</name>
<dbReference type="AlphaFoldDB" id="A0ABD7V2Q9"/>
<feature type="transmembrane region" description="Helical" evidence="1">
    <location>
        <begin position="20"/>
        <end position="38"/>
    </location>
</feature>
<dbReference type="Pfam" id="PF02470">
    <property type="entry name" value="MlaD"/>
    <property type="match status" value="1"/>
</dbReference>
<keyword evidence="1" id="KW-1133">Transmembrane helix</keyword>
<organism evidence="3 4">
    <name type="scientific">Gordonia paraffinivorans</name>
    <dbReference type="NCBI Taxonomy" id="175628"/>
    <lineage>
        <taxon>Bacteria</taxon>
        <taxon>Bacillati</taxon>
        <taxon>Actinomycetota</taxon>
        <taxon>Actinomycetes</taxon>
        <taxon>Mycobacteriales</taxon>
        <taxon>Gordoniaceae</taxon>
        <taxon>Gordonia</taxon>
    </lineage>
</organism>
<dbReference type="InterPro" id="IPR003399">
    <property type="entry name" value="Mce/MlaD"/>
</dbReference>
<evidence type="ECO:0000313" key="3">
    <source>
        <dbReference type="EMBL" id="VFA88482.1"/>
    </source>
</evidence>
<proteinExistence type="predicted"/>
<dbReference type="GeneID" id="60750035"/>
<dbReference type="EMBL" id="CAACYD010000006">
    <property type="protein sequence ID" value="VFA88482.1"/>
    <property type="molecule type" value="Genomic_DNA"/>
</dbReference>
<evidence type="ECO:0000256" key="1">
    <source>
        <dbReference type="SAM" id="Phobius"/>
    </source>
</evidence>
<feature type="domain" description="Mce/MlaD" evidence="2">
    <location>
        <begin position="53"/>
        <end position="125"/>
    </location>
</feature>
<dbReference type="InterPro" id="IPR052336">
    <property type="entry name" value="MlaD_Phospholipid_Transporter"/>
</dbReference>
<reference evidence="3 4" key="1">
    <citation type="submission" date="2019-02" db="EMBL/GenBank/DDBJ databases">
        <authorList>
            <consortium name="Pathogen Informatics"/>
        </authorList>
    </citation>
    <scope>NUCLEOTIDE SEQUENCE [LARGE SCALE GENOMIC DNA]</scope>
    <source>
        <strain evidence="3 4">3012STDY6756503</strain>
    </source>
</reference>
<accession>A0ABD7V2Q9</accession>
<dbReference type="PANTHER" id="PTHR33371:SF4">
    <property type="entry name" value="INTERMEMBRANE PHOSPHOLIPID TRANSPORT SYSTEM BINDING PROTEIN MLAD"/>
    <property type="match status" value="1"/>
</dbReference>